<reference evidence="2 3" key="1">
    <citation type="submission" date="2011-09" db="EMBL/GenBank/DDBJ databases">
        <title>The draft genome of Methylobacterium extorquens DSM 13060.</title>
        <authorList>
            <consortium name="US DOE Joint Genome Institute (JGI-PGF)"/>
            <person name="Lucas S."/>
            <person name="Han J."/>
            <person name="Lapidus A."/>
            <person name="Cheng J.-F."/>
            <person name="Goodwin L."/>
            <person name="Pitluck S."/>
            <person name="Peters L."/>
            <person name="Land M.L."/>
            <person name="Hauser L."/>
            <person name="Koskimaki J."/>
            <person name="Halonen O."/>
            <person name="Pirttila A."/>
            <person name="Frank C."/>
            <person name="Woyke T.J."/>
        </authorList>
    </citation>
    <scope>NUCLEOTIDE SEQUENCE [LARGE SCALE GENOMIC DNA]</scope>
    <source>
        <strain evidence="2 3">DSM 13060</strain>
    </source>
</reference>
<feature type="region of interest" description="Disordered" evidence="1">
    <location>
        <begin position="188"/>
        <end position="275"/>
    </location>
</feature>
<feature type="compositionally biased region" description="Basic and acidic residues" evidence="1">
    <location>
        <begin position="98"/>
        <end position="111"/>
    </location>
</feature>
<dbReference type="AlphaFoldDB" id="H1KCT7"/>
<evidence type="ECO:0000313" key="3">
    <source>
        <dbReference type="Proteomes" id="UP000004382"/>
    </source>
</evidence>
<sequence>MPTVCWSLPRFTKSAVQSCDGLEAKPIPGQAHVQGVGVTLHRLPRRPARPFPVGRWLVDLADRRWSLPRELGKLRSSTPERMSPPLPNRLPVAPAPKTDADRSWTKTYRQDRSATDLSEAWHRRMRRFRMESADVQSRRDLPAIVDLVEPTRIGPAAGPCDGRDRGPCGTRALRTCFADEPGKCVPVSRIEQEQGDLGKVPDARRTSSALHPSRQGRRPPSRSCTKAKVASSASRQVDGAVRLAVPKASISRSPQAGPAGCTVAWSRRLHNSPTP</sequence>
<protein>
    <submittedName>
        <fullName evidence="2">Uncharacterized protein</fullName>
    </submittedName>
</protein>
<gene>
    <name evidence="2" type="ORF">MetexDRAFT_0449</name>
</gene>
<accession>H1KCT7</accession>
<evidence type="ECO:0000313" key="2">
    <source>
        <dbReference type="EMBL" id="EHP94624.1"/>
    </source>
</evidence>
<proteinExistence type="predicted"/>
<evidence type="ECO:0000256" key="1">
    <source>
        <dbReference type="SAM" id="MobiDB-lite"/>
    </source>
</evidence>
<dbReference type="EMBL" id="AGJK01000006">
    <property type="protein sequence ID" value="EHP94624.1"/>
    <property type="molecule type" value="Genomic_DNA"/>
</dbReference>
<dbReference type="Proteomes" id="UP000004382">
    <property type="component" value="Unassembled WGS sequence"/>
</dbReference>
<feature type="region of interest" description="Disordered" evidence="1">
    <location>
        <begin position="75"/>
        <end position="111"/>
    </location>
</feature>
<name>H1KCT7_METEX</name>
<organism evidence="2 3">
    <name type="scientific">Methylorubrum extorquens DSM 13060</name>
    <dbReference type="NCBI Taxonomy" id="882800"/>
    <lineage>
        <taxon>Bacteria</taxon>
        <taxon>Pseudomonadati</taxon>
        <taxon>Pseudomonadota</taxon>
        <taxon>Alphaproteobacteria</taxon>
        <taxon>Hyphomicrobiales</taxon>
        <taxon>Methylobacteriaceae</taxon>
        <taxon>Methylorubrum</taxon>
    </lineage>
</organism>
<comment type="caution">
    <text evidence="2">The sequence shown here is derived from an EMBL/GenBank/DDBJ whole genome shotgun (WGS) entry which is preliminary data.</text>
</comment>